<evidence type="ECO:0000256" key="3">
    <source>
        <dbReference type="ARBA" id="ARBA00023015"/>
    </source>
</evidence>
<dbReference type="SUPFAM" id="SSF88659">
    <property type="entry name" value="Sigma3 and sigma4 domains of RNA polymerase sigma factors"/>
    <property type="match status" value="1"/>
</dbReference>
<dbReference type="Gene3D" id="1.10.1740.10">
    <property type="match status" value="1"/>
</dbReference>
<feature type="domain" description="RNA polymerase sigma-70 region 2" evidence="6">
    <location>
        <begin position="25"/>
        <end position="88"/>
    </location>
</feature>
<dbReference type="Gene3D" id="1.10.10.10">
    <property type="entry name" value="Winged helix-like DNA-binding domain superfamily/Winged helix DNA-binding domain"/>
    <property type="match status" value="1"/>
</dbReference>
<dbReference type="InterPro" id="IPR036388">
    <property type="entry name" value="WH-like_DNA-bd_sf"/>
</dbReference>
<dbReference type="PANTHER" id="PTHR30173">
    <property type="entry name" value="SIGMA 19 FACTOR"/>
    <property type="match status" value="1"/>
</dbReference>
<dbReference type="NCBIfam" id="NF007214">
    <property type="entry name" value="PRK09636.1"/>
    <property type="match status" value="1"/>
</dbReference>
<dbReference type="InterPro" id="IPR013324">
    <property type="entry name" value="RNA_pol_sigma_r3/r4-like"/>
</dbReference>
<dbReference type="Pfam" id="PF08281">
    <property type="entry name" value="Sigma70_r4_2"/>
    <property type="match status" value="1"/>
</dbReference>
<dbReference type="SUPFAM" id="SSF88946">
    <property type="entry name" value="Sigma2 domain of RNA polymerase sigma factors"/>
    <property type="match status" value="1"/>
</dbReference>
<organism evidence="8 9">
    <name type="scientific">Actinoallomurus oryzae</name>
    <dbReference type="NCBI Taxonomy" id="502180"/>
    <lineage>
        <taxon>Bacteria</taxon>
        <taxon>Bacillati</taxon>
        <taxon>Actinomycetota</taxon>
        <taxon>Actinomycetes</taxon>
        <taxon>Streptosporangiales</taxon>
        <taxon>Thermomonosporaceae</taxon>
        <taxon>Actinoallomurus</taxon>
    </lineage>
</organism>
<protein>
    <submittedName>
        <fullName evidence="8">RNA polymerase sigma-70 factor</fullName>
    </submittedName>
</protein>
<sequence length="322" mass="35031">MALSHSRILYRPLFVNDDDDAAREFEALRGRLVAVAYGLLGSVDEAEDAVQESWLRLCRVDRSEIDDLTGWLIVTVARIARDALRSARHRREEYVGPWLPEPLVGVGDPRAGAADPADRVTLDESLSMALMVVLEALSPAERTAFVLHEVFGMPFADVGRVVGRSPAACRQLAARARRRVEAGAPRFAVSPGERRRVTDAFADACGNGNVRALLDVLDGGVVLRSDGGGVVRAARRPVRGADRVARYLAGVIRRRGVRTMIPTTVNGEPGLLWLLDGALDAVVTITVANGRVTAVDIVRNPGKLARVRRQTAPPTRSRNREE</sequence>
<dbReference type="InterPro" id="IPR013249">
    <property type="entry name" value="RNA_pol_sigma70_r4_t2"/>
</dbReference>
<dbReference type="SUPFAM" id="SSF54427">
    <property type="entry name" value="NTF2-like"/>
    <property type="match status" value="1"/>
</dbReference>
<proteinExistence type="inferred from homology"/>
<evidence type="ECO:0000256" key="1">
    <source>
        <dbReference type="ARBA" id="ARBA00010641"/>
    </source>
</evidence>
<evidence type="ECO:0000313" key="9">
    <source>
        <dbReference type="Proteomes" id="UP001500503"/>
    </source>
</evidence>
<gene>
    <name evidence="8" type="ORF">GCM10023191_038240</name>
</gene>
<keyword evidence="9" id="KW-1185">Reference proteome</keyword>
<dbReference type="Pfam" id="PF04542">
    <property type="entry name" value="Sigma70_r2"/>
    <property type="match status" value="1"/>
</dbReference>
<dbReference type="InterPro" id="IPR013325">
    <property type="entry name" value="RNA_pol_sigma_r2"/>
</dbReference>
<dbReference type="InterPro" id="IPR052704">
    <property type="entry name" value="ECF_Sigma-70_Domain"/>
</dbReference>
<keyword evidence="3" id="KW-0805">Transcription regulation</keyword>
<keyword evidence="5" id="KW-0804">Transcription</keyword>
<accession>A0ABP8Q4Q0</accession>
<evidence type="ECO:0000256" key="5">
    <source>
        <dbReference type="ARBA" id="ARBA00023163"/>
    </source>
</evidence>
<dbReference type="EMBL" id="BAABHF010000022">
    <property type="protein sequence ID" value="GAA4496333.1"/>
    <property type="molecule type" value="Genomic_DNA"/>
</dbReference>
<dbReference type="NCBIfam" id="TIGR02937">
    <property type="entry name" value="sigma70-ECF"/>
    <property type="match status" value="1"/>
</dbReference>
<evidence type="ECO:0000259" key="7">
    <source>
        <dbReference type="Pfam" id="PF08281"/>
    </source>
</evidence>
<evidence type="ECO:0000259" key="6">
    <source>
        <dbReference type="Pfam" id="PF04542"/>
    </source>
</evidence>
<dbReference type="PANTHER" id="PTHR30173:SF43">
    <property type="entry name" value="ECF RNA POLYMERASE SIGMA FACTOR SIGI-RELATED"/>
    <property type="match status" value="1"/>
</dbReference>
<comment type="similarity">
    <text evidence="1">Belongs to the sigma-70 factor family. ECF subfamily.</text>
</comment>
<dbReference type="InterPro" id="IPR032710">
    <property type="entry name" value="NTF2-like_dom_sf"/>
</dbReference>
<dbReference type="InterPro" id="IPR014284">
    <property type="entry name" value="RNA_pol_sigma-70_dom"/>
</dbReference>
<feature type="domain" description="RNA polymerase sigma factor 70 region 4 type 2" evidence="7">
    <location>
        <begin position="128"/>
        <end position="179"/>
    </location>
</feature>
<dbReference type="Proteomes" id="UP001500503">
    <property type="component" value="Unassembled WGS sequence"/>
</dbReference>
<evidence type="ECO:0000313" key="8">
    <source>
        <dbReference type="EMBL" id="GAA4496333.1"/>
    </source>
</evidence>
<evidence type="ECO:0000256" key="2">
    <source>
        <dbReference type="ARBA" id="ARBA00011344"/>
    </source>
</evidence>
<evidence type="ECO:0000256" key="4">
    <source>
        <dbReference type="ARBA" id="ARBA00023082"/>
    </source>
</evidence>
<comment type="subunit">
    <text evidence="2">Interacts transiently with the RNA polymerase catalytic core formed by RpoA, RpoB, RpoC and RpoZ (2 alpha, 1 beta, 1 beta' and 1 omega subunit) to form the RNA polymerase holoenzyme that can initiate transcription.</text>
</comment>
<dbReference type="InterPro" id="IPR007627">
    <property type="entry name" value="RNA_pol_sigma70_r2"/>
</dbReference>
<keyword evidence="4" id="KW-0731">Sigma factor</keyword>
<reference evidence="9" key="1">
    <citation type="journal article" date="2019" name="Int. J. Syst. Evol. Microbiol.">
        <title>The Global Catalogue of Microorganisms (GCM) 10K type strain sequencing project: providing services to taxonomists for standard genome sequencing and annotation.</title>
        <authorList>
            <consortium name="The Broad Institute Genomics Platform"/>
            <consortium name="The Broad Institute Genome Sequencing Center for Infectious Disease"/>
            <person name="Wu L."/>
            <person name="Ma J."/>
        </authorList>
    </citation>
    <scope>NUCLEOTIDE SEQUENCE [LARGE SCALE GENOMIC DNA]</scope>
    <source>
        <strain evidence="9">JCM 17933</strain>
    </source>
</reference>
<comment type="caution">
    <text evidence="8">The sequence shown here is derived from an EMBL/GenBank/DDBJ whole genome shotgun (WGS) entry which is preliminary data.</text>
</comment>
<name>A0ABP8Q4Q0_9ACTN</name>